<dbReference type="InterPro" id="IPR050764">
    <property type="entry name" value="CbbQ/NirQ/NorQ/GpvN"/>
</dbReference>
<dbReference type="Gene3D" id="3.40.50.300">
    <property type="entry name" value="P-loop containing nucleotide triphosphate hydrolases"/>
    <property type="match status" value="1"/>
</dbReference>
<dbReference type="STRING" id="448385.sce2278"/>
<dbReference type="Pfam" id="PF07728">
    <property type="entry name" value="AAA_5"/>
    <property type="match status" value="1"/>
</dbReference>
<dbReference type="SUPFAM" id="SSF52540">
    <property type="entry name" value="P-loop containing nucleoside triphosphate hydrolases"/>
    <property type="match status" value="1"/>
</dbReference>
<dbReference type="BioCyc" id="SCEL448385:SCE_RS11685-MONOMER"/>
<dbReference type="InterPro" id="IPR011704">
    <property type="entry name" value="ATPase_dyneun-rel_AAA"/>
</dbReference>
<dbReference type="InterPro" id="IPR003593">
    <property type="entry name" value="AAA+_ATPase"/>
</dbReference>
<dbReference type="OrthoDB" id="5429767at2"/>
<proteinExistence type="predicted"/>
<dbReference type="AlphaFoldDB" id="A9G0U5"/>
<dbReference type="GO" id="GO:0016887">
    <property type="term" value="F:ATP hydrolysis activity"/>
    <property type="evidence" value="ECO:0007669"/>
    <property type="project" value="InterPro"/>
</dbReference>
<dbReference type="RefSeq" id="WP_012234911.1">
    <property type="nucleotide sequence ID" value="NC_010162.1"/>
</dbReference>
<dbReference type="PANTHER" id="PTHR42759">
    <property type="entry name" value="MOXR FAMILY PROTEIN"/>
    <property type="match status" value="1"/>
</dbReference>
<gene>
    <name evidence="2" type="ordered locus">sce2278</name>
</gene>
<dbReference type="eggNOG" id="COG0714">
    <property type="taxonomic scope" value="Bacteria"/>
</dbReference>
<dbReference type="KEGG" id="scl:sce2278"/>
<dbReference type="HOGENOM" id="CLU_051820_2_2_7"/>
<protein>
    <recommendedName>
        <fullName evidence="1">AAA+ ATPase domain-containing protein</fullName>
    </recommendedName>
</protein>
<evidence type="ECO:0000313" key="3">
    <source>
        <dbReference type="Proteomes" id="UP000002139"/>
    </source>
</evidence>
<dbReference type="InterPro" id="IPR027417">
    <property type="entry name" value="P-loop_NTPase"/>
</dbReference>
<dbReference type="Proteomes" id="UP000002139">
    <property type="component" value="Chromosome"/>
</dbReference>
<keyword evidence="3" id="KW-1185">Reference proteome</keyword>
<evidence type="ECO:0000313" key="2">
    <source>
        <dbReference type="EMBL" id="CAN92437.1"/>
    </source>
</evidence>
<feature type="domain" description="AAA+ ATPase" evidence="1">
    <location>
        <begin position="47"/>
        <end position="232"/>
    </location>
</feature>
<dbReference type="SMART" id="SM00382">
    <property type="entry name" value="AAA"/>
    <property type="match status" value="1"/>
</dbReference>
<name>A9G0U5_SORC5</name>
<accession>A9G0U5</accession>
<dbReference type="EMBL" id="AM746676">
    <property type="protein sequence ID" value="CAN92437.1"/>
    <property type="molecule type" value="Genomic_DNA"/>
</dbReference>
<dbReference type="GO" id="GO:0005524">
    <property type="term" value="F:ATP binding"/>
    <property type="evidence" value="ECO:0007669"/>
    <property type="project" value="InterPro"/>
</dbReference>
<organism evidence="2 3">
    <name type="scientific">Sorangium cellulosum (strain So ce56)</name>
    <name type="common">Polyangium cellulosum (strain So ce56)</name>
    <dbReference type="NCBI Taxonomy" id="448385"/>
    <lineage>
        <taxon>Bacteria</taxon>
        <taxon>Pseudomonadati</taxon>
        <taxon>Myxococcota</taxon>
        <taxon>Polyangia</taxon>
        <taxon>Polyangiales</taxon>
        <taxon>Polyangiaceae</taxon>
        <taxon>Sorangium</taxon>
    </lineage>
</organism>
<evidence type="ECO:0000259" key="1">
    <source>
        <dbReference type="SMART" id="SM00382"/>
    </source>
</evidence>
<reference evidence="2 3" key="1">
    <citation type="journal article" date="2007" name="Nat. Biotechnol.">
        <title>Complete genome sequence of the myxobacterium Sorangium cellulosum.</title>
        <authorList>
            <person name="Schneiker S."/>
            <person name="Perlova O."/>
            <person name="Kaiser O."/>
            <person name="Gerth K."/>
            <person name="Alici A."/>
            <person name="Altmeyer M.O."/>
            <person name="Bartels D."/>
            <person name="Bekel T."/>
            <person name="Beyer S."/>
            <person name="Bode E."/>
            <person name="Bode H.B."/>
            <person name="Bolten C.J."/>
            <person name="Choudhuri J.V."/>
            <person name="Doss S."/>
            <person name="Elnakady Y.A."/>
            <person name="Frank B."/>
            <person name="Gaigalat L."/>
            <person name="Goesmann A."/>
            <person name="Groeger C."/>
            <person name="Gross F."/>
            <person name="Jelsbak L."/>
            <person name="Jelsbak L."/>
            <person name="Kalinowski J."/>
            <person name="Kegler C."/>
            <person name="Knauber T."/>
            <person name="Konietzny S."/>
            <person name="Kopp M."/>
            <person name="Krause L."/>
            <person name="Krug D."/>
            <person name="Linke B."/>
            <person name="Mahmud T."/>
            <person name="Martinez-Arias R."/>
            <person name="McHardy A.C."/>
            <person name="Merai M."/>
            <person name="Meyer F."/>
            <person name="Mormann S."/>
            <person name="Munoz-Dorado J."/>
            <person name="Perez J."/>
            <person name="Pradella S."/>
            <person name="Rachid S."/>
            <person name="Raddatz G."/>
            <person name="Rosenau F."/>
            <person name="Rueckert C."/>
            <person name="Sasse F."/>
            <person name="Scharfe M."/>
            <person name="Schuster S.C."/>
            <person name="Suen G."/>
            <person name="Treuner-Lange A."/>
            <person name="Velicer G.J."/>
            <person name="Vorholter F.-J."/>
            <person name="Weissman K.J."/>
            <person name="Welch R.D."/>
            <person name="Wenzel S.C."/>
            <person name="Whitworth D.E."/>
            <person name="Wilhelm S."/>
            <person name="Wittmann C."/>
            <person name="Bloecker H."/>
            <person name="Puehler A."/>
            <person name="Mueller R."/>
        </authorList>
    </citation>
    <scope>NUCLEOTIDE SEQUENCE [LARGE SCALE GENOMIC DNA]</scope>
    <source>
        <strain evidence="3">So ce56</strain>
    </source>
</reference>
<dbReference type="PANTHER" id="PTHR42759:SF1">
    <property type="entry name" value="MAGNESIUM-CHELATASE SUBUNIT CHLD"/>
    <property type="match status" value="1"/>
</dbReference>
<sequence length="327" mass="37054">MLNYRKLFDPEALRPNAPTLEKPRRPFVADYEYDEAIVLAVNVALATGRPLLLRGDAGSGKSTLAEDVARLLRYRYYEQVVSSNVEVADLLFRIDHLSRIADAHAGNADARDKPERYLRPGVLFWAFTPALAREYGKHDPELRTWELDTPDTRPAVVLLDEIDKAEPDFPNDLLVPLGSLSFQIRASNLDVAVAATPEMRPLVVVTTNEERDLPDAFLRRCVVLRLEAPRGERLSAIARRHFTKEQLDASMLETLMTRYFELRKAAEKPKLRPPGTAEFLDAARALVELREAEGGSSQDFVARNTWAFHELTQAAMWKHRQPPETSR</sequence>